<evidence type="ECO:0000256" key="2">
    <source>
        <dbReference type="ARBA" id="ARBA00022737"/>
    </source>
</evidence>
<name>A0AAN8WTH6_HALRR</name>
<accession>A0AAN8WTH6</accession>
<dbReference type="AlphaFoldDB" id="A0AAN8WTH6"/>
<keyword evidence="2" id="KW-0677">Repeat</keyword>
<evidence type="ECO:0000256" key="1">
    <source>
        <dbReference type="ARBA" id="ARBA00022614"/>
    </source>
</evidence>
<dbReference type="PANTHER" id="PTHR24366:SF171">
    <property type="entry name" value="LEUCINE RICH REPEAT NEURONAL 4"/>
    <property type="match status" value="1"/>
</dbReference>
<reference evidence="3 4" key="1">
    <citation type="submission" date="2023-11" db="EMBL/GenBank/DDBJ databases">
        <title>Halocaridina rubra genome assembly.</title>
        <authorList>
            <person name="Smith C."/>
        </authorList>
    </citation>
    <scope>NUCLEOTIDE SEQUENCE [LARGE SCALE GENOMIC DNA]</scope>
    <source>
        <strain evidence="3">EP-1</strain>
        <tissue evidence="3">Whole</tissue>
    </source>
</reference>
<comment type="caution">
    <text evidence="3">The sequence shown here is derived from an EMBL/GenBank/DDBJ whole genome shotgun (WGS) entry which is preliminary data.</text>
</comment>
<protein>
    <submittedName>
        <fullName evidence="3">Uncharacterized protein</fullName>
    </submittedName>
</protein>
<dbReference type="SMART" id="SM00369">
    <property type="entry name" value="LRR_TYP"/>
    <property type="match status" value="8"/>
</dbReference>
<dbReference type="Gene3D" id="3.80.10.10">
    <property type="entry name" value="Ribonuclease Inhibitor"/>
    <property type="match status" value="2"/>
</dbReference>
<organism evidence="3 4">
    <name type="scientific">Halocaridina rubra</name>
    <name type="common">Hawaiian red shrimp</name>
    <dbReference type="NCBI Taxonomy" id="373956"/>
    <lineage>
        <taxon>Eukaryota</taxon>
        <taxon>Metazoa</taxon>
        <taxon>Ecdysozoa</taxon>
        <taxon>Arthropoda</taxon>
        <taxon>Crustacea</taxon>
        <taxon>Multicrustacea</taxon>
        <taxon>Malacostraca</taxon>
        <taxon>Eumalacostraca</taxon>
        <taxon>Eucarida</taxon>
        <taxon>Decapoda</taxon>
        <taxon>Pleocyemata</taxon>
        <taxon>Caridea</taxon>
        <taxon>Atyoidea</taxon>
        <taxon>Atyidae</taxon>
        <taxon>Halocaridina</taxon>
    </lineage>
</organism>
<keyword evidence="4" id="KW-1185">Reference proteome</keyword>
<dbReference type="InterPro" id="IPR025875">
    <property type="entry name" value="Leu-rich_rpt_4"/>
</dbReference>
<dbReference type="InterPro" id="IPR032675">
    <property type="entry name" value="LRR_dom_sf"/>
</dbReference>
<dbReference type="EMBL" id="JAXCGZ010017236">
    <property type="protein sequence ID" value="KAK7068458.1"/>
    <property type="molecule type" value="Genomic_DNA"/>
</dbReference>
<dbReference type="PROSITE" id="PS51450">
    <property type="entry name" value="LRR"/>
    <property type="match status" value="3"/>
</dbReference>
<evidence type="ECO:0000313" key="4">
    <source>
        <dbReference type="Proteomes" id="UP001381693"/>
    </source>
</evidence>
<dbReference type="Pfam" id="PF13855">
    <property type="entry name" value="LRR_8"/>
    <property type="match status" value="2"/>
</dbReference>
<gene>
    <name evidence="3" type="ORF">SK128_022613</name>
</gene>
<keyword evidence="1" id="KW-0433">Leucine-rich repeat</keyword>
<evidence type="ECO:0000313" key="3">
    <source>
        <dbReference type="EMBL" id="KAK7068458.1"/>
    </source>
</evidence>
<dbReference type="Proteomes" id="UP001381693">
    <property type="component" value="Unassembled WGS sequence"/>
</dbReference>
<dbReference type="SUPFAM" id="SSF52058">
    <property type="entry name" value="L domain-like"/>
    <property type="match status" value="1"/>
</dbReference>
<sequence length="268" mass="30282">MGNNLLHEVPKLPRQEKLISLNLKRNRINRMEDGAFKDLINLKELYLQYNNLTGNAITQDVFIGLYNSSAPEPMGIEVLDLSYNYIKSIDSHAFTHLRSLKRLFLAHNPLKDISLNTGLAINQLQNLQELDLSQTGLTRIPDHFLTDLTKLQVLTLAGNNFQTVPGEVNFAHNLRHLNLNANPIESLTAGDFQEGLSTLRELDISGMPVLRNVGARTFSSLRSLEVLRMSSNPFLSVIDSRAFYIIEGDDITLREVRPFSVINEMQIL</sequence>
<dbReference type="Pfam" id="PF12799">
    <property type="entry name" value="LRR_4"/>
    <property type="match status" value="1"/>
</dbReference>
<dbReference type="PANTHER" id="PTHR24366">
    <property type="entry name" value="IG(IMMUNOGLOBULIN) AND LRR(LEUCINE RICH REPEAT) DOMAINS"/>
    <property type="match status" value="1"/>
</dbReference>
<dbReference type="InterPro" id="IPR003591">
    <property type="entry name" value="Leu-rich_rpt_typical-subtyp"/>
</dbReference>
<proteinExistence type="predicted"/>
<dbReference type="InterPro" id="IPR001611">
    <property type="entry name" value="Leu-rich_rpt"/>
</dbReference>